<accession>A0A845QYI6</accession>
<evidence type="ECO:0008006" key="3">
    <source>
        <dbReference type="Google" id="ProtNLM"/>
    </source>
</evidence>
<reference evidence="1 2" key="1">
    <citation type="submission" date="2018-08" db="EMBL/GenBank/DDBJ databases">
        <title>Murine metabolic-syndrome-specific gut microbial biobank.</title>
        <authorList>
            <person name="Liu C."/>
        </authorList>
    </citation>
    <scope>NUCLEOTIDE SEQUENCE [LARGE SCALE GENOMIC DNA]</scope>
    <source>
        <strain evidence="1 2">583</strain>
    </source>
</reference>
<name>A0A845QYI6_9CLOT</name>
<keyword evidence="2" id="KW-1185">Reference proteome</keyword>
<evidence type="ECO:0000313" key="2">
    <source>
        <dbReference type="Proteomes" id="UP000467132"/>
    </source>
</evidence>
<dbReference type="Proteomes" id="UP000467132">
    <property type="component" value="Unassembled WGS sequence"/>
</dbReference>
<dbReference type="RefSeq" id="WP_160198011.1">
    <property type="nucleotide sequence ID" value="NZ_QXXA01000013.1"/>
</dbReference>
<comment type="caution">
    <text evidence="1">The sequence shown here is derived from an EMBL/GenBank/DDBJ whole genome shotgun (WGS) entry which is preliminary data.</text>
</comment>
<proteinExistence type="predicted"/>
<sequence>MNVAKKVQIILKEQGRTQKWLYEQIISLVKIEEGENLQVTGYKNFNRKMIKDKLTAQEIIYIMKVLEINVMSFFNLEE</sequence>
<gene>
    <name evidence="1" type="ORF">D3Z33_11855</name>
</gene>
<dbReference type="AlphaFoldDB" id="A0A845QYI6"/>
<dbReference type="EMBL" id="QXXA01000013">
    <property type="protein sequence ID" value="NBI07545.1"/>
    <property type="molecule type" value="Genomic_DNA"/>
</dbReference>
<evidence type="ECO:0000313" key="1">
    <source>
        <dbReference type="EMBL" id="NBI07545.1"/>
    </source>
</evidence>
<protein>
    <recommendedName>
        <fullName evidence="3">XRE family transcriptional regulator</fullName>
    </recommendedName>
</protein>
<organism evidence="1 2">
    <name type="scientific">Senegalia massiliensis</name>
    <dbReference type="NCBI Taxonomy" id="1720316"/>
    <lineage>
        <taxon>Bacteria</taxon>
        <taxon>Bacillati</taxon>
        <taxon>Bacillota</taxon>
        <taxon>Clostridia</taxon>
        <taxon>Eubacteriales</taxon>
        <taxon>Clostridiaceae</taxon>
        <taxon>Senegalia</taxon>
    </lineage>
</organism>